<dbReference type="AlphaFoldDB" id="A0AAN8PQQ8"/>
<organism evidence="3 4">
    <name type="scientific">Patella caerulea</name>
    <name type="common">Rayed Mediterranean limpet</name>
    <dbReference type="NCBI Taxonomy" id="87958"/>
    <lineage>
        <taxon>Eukaryota</taxon>
        <taxon>Metazoa</taxon>
        <taxon>Spiralia</taxon>
        <taxon>Lophotrochozoa</taxon>
        <taxon>Mollusca</taxon>
        <taxon>Gastropoda</taxon>
        <taxon>Patellogastropoda</taxon>
        <taxon>Patelloidea</taxon>
        <taxon>Patellidae</taxon>
        <taxon>Patella</taxon>
    </lineage>
</organism>
<dbReference type="Gene3D" id="2.10.70.10">
    <property type="entry name" value="Complement Module, domain 1"/>
    <property type="match status" value="1"/>
</dbReference>
<reference evidence="3 4" key="1">
    <citation type="submission" date="2024-01" db="EMBL/GenBank/DDBJ databases">
        <title>The genome of the rayed Mediterranean limpet Patella caerulea (Linnaeus, 1758).</title>
        <authorList>
            <person name="Anh-Thu Weber A."/>
            <person name="Halstead-Nussloch G."/>
        </authorList>
    </citation>
    <scope>NUCLEOTIDE SEQUENCE [LARGE SCALE GENOMIC DNA]</scope>
    <source>
        <strain evidence="3">AATW-2023a</strain>
        <tissue evidence="3">Whole specimen</tissue>
    </source>
</reference>
<sequence>MKSFLVLVAVTYLLINWTTAAPAAEIVCHYNGVDHVVGDSFQSTDGCNQCGCGRGGFVFCTEMACIKNFCSYGGMKYVDGQGFKSADGCNSCGCSNGMVVCTQRFCQHLDINS</sequence>
<dbReference type="Proteomes" id="UP001347796">
    <property type="component" value="Unassembled WGS sequence"/>
</dbReference>
<name>A0AAN8PQQ8_PATCE</name>
<accession>A0AAN8PQQ8</accession>
<evidence type="ECO:0000313" key="4">
    <source>
        <dbReference type="Proteomes" id="UP001347796"/>
    </source>
</evidence>
<protein>
    <recommendedName>
        <fullName evidence="2">Pacifastin domain-containing protein</fullName>
    </recommendedName>
</protein>
<evidence type="ECO:0000256" key="1">
    <source>
        <dbReference type="SAM" id="SignalP"/>
    </source>
</evidence>
<feature type="domain" description="Pacifastin" evidence="2">
    <location>
        <begin position="79"/>
        <end position="108"/>
    </location>
</feature>
<keyword evidence="1" id="KW-0732">Signal</keyword>
<evidence type="ECO:0000313" key="3">
    <source>
        <dbReference type="EMBL" id="KAK6180373.1"/>
    </source>
</evidence>
<dbReference type="GO" id="GO:0030414">
    <property type="term" value="F:peptidase inhibitor activity"/>
    <property type="evidence" value="ECO:0007669"/>
    <property type="project" value="InterPro"/>
</dbReference>
<dbReference type="SUPFAM" id="SSF57603">
    <property type="entry name" value="FnI-like domain"/>
    <property type="match status" value="1"/>
</dbReference>
<dbReference type="Pfam" id="PF05375">
    <property type="entry name" value="Pacifastin_I"/>
    <property type="match status" value="1"/>
</dbReference>
<feature type="chain" id="PRO_5042930405" description="Pacifastin domain-containing protein" evidence="1">
    <location>
        <begin position="21"/>
        <end position="113"/>
    </location>
</feature>
<evidence type="ECO:0000259" key="2">
    <source>
        <dbReference type="Pfam" id="PF05375"/>
    </source>
</evidence>
<dbReference type="InterPro" id="IPR008037">
    <property type="entry name" value="Pacifastin_dom"/>
</dbReference>
<gene>
    <name evidence="3" type="ORF">SNE40_012542</name>
</gene>
<keyword evidence="4" id="KW-1185">Reference proteome</keyword>
<comment type="caution">
    <text evidence="3">The sequence shown here is derived from an EMBL/GenBank/DDBJ whole genome shotgun (WGS) entry which is preliminary data.</text>
</comment>
<feature type="signal peptide" evidence="1">
    <location>
        <begin position="1"/>
        <end position="20"/>
    </location>
</feature>
<proteinExistence type="predicted"/>
<dbReference type="EMBL" id="JAZGQO010000008">
    <property type="protein sequence ID" value="KAK6180373.1"/>
    <property type="molecule type" value="Genomic_DNA"/>
</dbReference>